<evidence type="ECO:0000313" key="15">
    <source>
        <dbReference type="EMBL" id="VDK78177.1"/>
    </source>
</evidence>
<name>A0A3P6SZI3_LITSI</name>
<evidence type="ECO:0000256" key="2">
    <source>
        <dbReference type="ARBA" id="ARBA00012513"/>
    </source>
</evidence>
<proteinExistence type="inferred from homology"/>
<evidence type="ECO:0000259" key="14">
    <source>
        <dbReference type="PROSITE" id="PS51285"/>
    </source>
</evidence>
<dbReference type="InterPro" id="IPR017892">
    <property type="entry name" value="Pkinase_C"/>
</dbReference>
<keyword evidence="5" id="KW-0808">Transferase</keyword>
<dbReference type="Gene3D" id="1.10.510.10">
    <property type="entry name" value="Transferase(Phosphotransferase) domain 1"/>
    <property type="match status" value="2"/>
</dbReference>
<reference evidence="15 16" key="1">
    <citation type="submission" date="2018-08" db="EMBL/GenBank/DDBJ databases">
        <authorList>
            <person name="Laetsch R D."/>
            <person name="Stevens L."/>
            <person name="Kumar S."/>
            <person name="Blaxter L. M."/>
        </authorList>
    </citation>
    <scope>NUCLEOTIDE SEQUENCE [LARGE SCALE GENOMIC DNA]</scope>
</reference>
<dbReference type="SMART" id="SM00220">
    <property type="entry name" value="S_TKc"/>
    <property type="match status" value="1"/>
</dbReference>
<evidence type="ECO:0000313" key="16">
    <source>
        <dbReference type="Proteomes" id="UP000277928"/>
    </source>
</evidence>
<dbReference type="Pfam" id="PF00069">
    <property type="entry name" value="Pkinase"/>
    <property type="match status" value="1"/>
</dbReference>
<keyword evidence="3 12" id="KW-0723">Serine/threonine-protein kinase</keyword>
<dbReference type="Proteomes" id="UP000277928">
    <property type="component" value="Unassembled WGS sequence"/>
</dbReference>
<evidence type="ECO:0000256" key="4">
    <source>
        <dbReference type="ARBA" id="ARBA00022553"/>
    </source>
</evidence>
<dbReference type="OrthoDB" id="3638488at2759"/>
<dbReference type="SUPFAM" id="SSF56112">
    <property type="entry name" value="Protein kinase-like (PK-like)"/>
    <property type="match status" value="1"/>
</dbReference>
<dbReference type="OMA" id="KIIDWPN"/>
<dbReference type="InterPro" id="IPR000961">
    <property type="entry name" value="AGC-kinase_C"/>
</dbReference>
<keyword evidence="8 11" id="KW-0067">ATP-binding</keyword>
<dbReference type="Gene3D" id="3.30.200.20">
    <property type="entry name" value="Phosphorylase Kinase, domain 1"/>
    <property type="match status" value="2"/>
</dbReference>
<evidence type="ECO:0000256" key="1">
    <source>
        <dbReference type="ARBA" id="ARBA00009903"/>
    </source>
</evidence>
<dbReference type="CDD" id="cd05599">
    <property type="entry name" value="STKc_NDR_like"/>
    <property type="match status" value="1"/>
</dbReference>
<dbReference type="InterPro" id="IPR008271">
    <property type="entry name" value="Ser/Thr_kinase_AS"/>
</dbReference>
<dbReference type="GO" id="GO:0005737">
    <property type="term" value="C:cytoplasm"/>
    <property type="evidence" value="ECO:0007669"/>
    <property type="project" value="TreeGrafter"/>
</dbReference>
<evidence type="ECO:0000256" key="5">
    <source>
        <dbReference type="ARBA" id="ARBA00022679"/>
    </source>
</evidence>
<feature type="binding site" evidence="11">
    <location>
        <position position="119"/>
    </location>
    <ligand>
        <name>ATP</name>
        <dbReference type="ChEBI" id="CHEBI:30616"/>
    </ligand>
</feature>
<dbReference type="CDD" id="cd21775">
    <property type="entry name" value="MobB_NDR-like"/>
    <property type="match status" value="1"/>
</dbReference>
<evidence type="ECO:0000259" key="13">
    <source>
        <dbReference type="PROSITE" id="PS50011"/>
    </source>
</evidence>
<dbReference type="GO" id="GO:0106310">
    <property type="term" value="F:protein serine kinase activity"/>
    <property type="evidence" value="ECO:0007669"/>
    <property type="project" value="RHEA"/>
</dbReference>
<gene>
    <name evidence="15" type="ORF">NLS_LOCUS3980</name>
</gene>
<dbReference type="PROSITE" id="PS51285">
    <property type="entry name" value="AGC_KINASE_CTER"/>
    <property type="match status" value="1"/>
</dbReference>
<dbReference type="FunFam" id="3.30.200.20:FF:000192">
    <property type="entry name" value="Serine/threonine-protein kinase cot-1"/>
    <property type="match status" value="1"/>
</dbReference>
<comment type="catalytic activity">
    <reaction evidence="10">
        <text>L-seryl-[protein] + ATP = O-phospho-L-seryl-[protein] + ADP + H(+)</text>
        <dbReference type="Rhea" id="RHEA:17989"/>
        <dbReference type="Rhea" id="RHEA-COMP:9863"/>
        <dbReference type="Rhea" id="RHEA-COMP:11604"/>
        <dbReference type="ChEBI" id="CHEBI:15378"/>
        <dbReference type="ChEBI" id="CHEBI:29999"/>
        <dbReference type="ChEBI" id="CHEBI:30616"/>
        <dbReference type="ChEBI" id="CHEBI:83421"/>
        <dbReference type="ChEBI" id="CHEBI:456216"/>
        <dbReference type="EC" id="2.7.11.1"/>
    </reaction>
</comment>
<sequence>MASSTAGTSSARISQYTLERANRTRLLIENCYAQALAQCHEREKRLRKLEEKMEIEGLPESEKLIRRQVHMAKETDFLRLKRTRLTVADFTSLKVIGRGAFGEVRLVQKIDTGHVYAMKILRKTEMLEKEQTAHVRAERDILSEADCEWVVKMYFSFQDPLNLYLVMEFLPGGDMMTLLIKKDTLSEDATKFYIAEAALAIQAIHNLNFIHRDIKPDNLLLDSKAYSTVGTPDYIAPEIFQPNGYTKTCDWWSLGVIMYEMLIGYPPFCSETPQETYRKVINWKQTLLFPPEMPISVDAKTAIRKFCSEPEHRLGHNDGIEELKTCQFFRGIDWNNIRKCPAPIRVDVKSIDDTSNFDEFPNADLCIHIGTAKQQFGDRGEFSNYTYRRFDGLTQNRQFRKKCFTSEDMQDYPVSSVTFNAASSGKS</sequence>
<dbReference type="FunFam" id="3.30.200.20:FF:000344">
    <property type="entry name" value="Serine/threonine-protein kinase WARTS homolog"/>
    <property type="match status" value="1"/>
</dbReference>
<evidence type="ECO:0000256" key="6">
    <source>
        <dbReference type="ARBA" id="ARBA00022741"/>
    </source>
</evidence>
<dbReference type="Pfam" id="PF00433">
    <property type="entry name" value="Pkinase_C"/>
    <property type="match status" value="1"/>
</dbReference>
<evidence type="ECO:0000256" key="11">
    <source>
        <dbReference type="PROSITE-ProRule" id="PRU10141"/>
    </source>
</evidence>
<organism evidence="15 16">
    <name type="scientific">Litomosoides sigmodontis</name>
    <name type="common">Filarial nematode worm</name>
    <dbReference type="NCBI Taxonomy" id="42156"/>
    <lineage>
        <taxon>Eukaryota</taxon>
        <taxon>Metazoa</taxon>
        <taxon>Ecdysozoa</taxon>
        <taxon>Nematoda</taxon>
        <taxon>Chromadorea</taxon>
        <taxon>Rhabditida</taxon>
        <taxon>Spirurina</taxon>
        <taxon>Spiruromorpha</taxon>
        <taxon>Filarioidea</taxon>
        <taxon>Onchocercidae</taxon>
        <taxon>Litomosoides</taxon>
    </lineage>
</organism>
<dbReference type="InterPro" id="IPR000719">
    <property type="entry name" value="Prot_kinase_dom"/>
</dbReference>
<dbReference type="GO" id="GO:0031032">
    <property type="term" value="P:actomyosin structure organization"/>
    <property type="evidence" value="ECO:0007669"/>
    <property type="project" value="TreeGrafter"/>
</dbReference>
<dbReference type="InterPro" id="IPR011009">
    <property type="entry name" value="Kinase-like_dom_sf"/>
</dbReference>
<keyword evidence="16" id="KW-1185">Reference proteome</keyword>
<dbReference type="GO" id="GO:0005856">
    <property type="term" value="C:cytoskeleton"/>
    <property type="evidence" value="ECO:0007669"/>
    <property type="project" value="TreeGrafter"/>
</dbReference>
<dbReference type="AlphaFoldDB" id="A0A3P6SZI3"/>
<dbReference type="InterPro" id="IPR017441">
    <property type="entry name" value="Protein_kinase_ATP_BS"/>
</dbReference>
<feature type="domain" description="AGC-kinase C-terminal" evidence="14">
    <location>
        <begin position="330"/>
        <end position="397"/>
    </location>
</feature>
<dbReference type="EMBL" id="UYRX01000235">
    <property type="protein sequence ID" value="VDK78177.1"/>
    <property type="molecule type" value="Genomic_DNA"/>
</dbReference>
<dbReference type="InterPro" id="IPR050839">
    <property type="entry name" value="Rho-assoc_Ser/Thr_Kinase"/>
</dbReference>
<dbReference type="STRING" id="42156.A0A3P6SZI3"/>
<protein>
    <recommendedName>
        <fullName evidence="2">non-specific serine/threonine protein kinase</fullName>
        <ecNumber evidence="2">2.7.11.1</ecNumber>
    </recommendedName>
</protein>
<dbReference type="EC" id="2.7.11.1" evidence="2"/>
<dbReference type="PROSITE" id="PS50011">
    <property type="entry name" value="PROTEIN_KINASE_DOM"/>
    <property type="match status" value="1"/>
</dbReference>
<keyword evidence="4" id="KW-0597">Phosphoprotein</keyword>
<accession>A0A3P6SZI3</accession>
<dbReference type="PROSITE" id="PS00107">
    <property type="entry name" value="PROTEIN_KINASE_ATP"/>
    <property type="match status" value="1"/>
</dbReference>
<comment type="similarity">
    <text evidence="1">Belongs to the protein kinase superfamily. AGC Ser/Thr protein kinase family.</text>
</comment>
<evidence type="ECO:0000256" key="10">
    <source>
        <dbReference type="ARBA" id="ARBA00048679"/>
    </source>
</evidence>
<dbReference type="FunFam" id="1.10.510.10:FF:000057">
    <property type="entry name" value="Non-specific serine/threonine protein kinase"/>
    <property type="match status" value="1"/>
</dbReference>
<evidence type="ECO:0000256" key="9">
    <source>
        <dbReference type="ARBA" id="ARBA00047899"/>
    </source>
</evidence>
<dbReference type="GO" id="GO:0005524">
    <property type="term" value="F:ATP binding"/>
    <property type="evidence" value="ECO:0007669"/>
    <property type="project" value="UniProtKB-UniRule"/>
</dbReference>
<feature type="domain" description="Protein kinase" evidence="13">
    <location>
        <begin position="90"/>
        <end position="329"/>
    </location>
</feature>
<dbReference type="PANTHER" id="PTHR22988">
    <property type="entry name" value="MYOTONIC DYSTROPHY S/T KINASE-RELATED"/>
    <property type="match status" value="1"/>
</dbReference>
<keyword evidence="6 11" id="KW-0547">Nucleotide-binding</keyword>
<evidence type="ECO:0000256" key="8">
    <source>
        <dbReference type="ARBA" id="ARBA00022840"/>
    </source>
</evidence>
<comment type="catalytic activity">
    <reaction evidence="9">
        <text>L-threonyl-[protein] + ATP = O-phospho-L-threonyl-[protein] + ADP + H(+)</text>
        <dbReference type="Rhea" id="RHEA:46608"/>
        <dbReference type="Rhea" id="RHEA-COMP:11060"/>
        <dbReference type="Rhea" id="RHEA-COMP:11605"/>
        <dbReference type="ChEBI" id="CHEBI:15378"/>
        <dbReference type="ChEBI" id="CHEBI:30013"/>
        <dbReference type="ChEBI" id="CHEBI:30616"/>
        <dbReference type="ChEBI" id="CHEBI:61977"/>
        <dbReference type="ChEBI" id="CHEBI:456216"/>
        <dbReference type="EC" id="2.7.11.1"/>
    </reaction>
</comment>
<evidence type="ECO:0000256" key="12">
    <source>
        <dbReference type="RuleBase" id="RU000304"/>
    </source>
</evidence>
<dbReference type="SMART" id="SM00133">
    <property type="entry name" value="S_TK_X"/>
    <property type="match status" value="1"/>
</dbReference>
<dbReference type="PANTHER" id="PTHR22988:SF71">
    <property type="entry name" value="CITRON RHO-INTERACTING KINASE"/>
    <property type="match status" value="1"/>
</dbReference>
<evidence type="ECO:0000256" key="3">
    <source>
        <dbReference type="ARBA" id="ARBA00022527"/>
    </source>
</evidence>
<evidence type="ECO:0000256" key="7">
    <source>
        <dbReference type="ARBA" id="ARBA00022777"/>
    </source>
</evidence>
<dbReference type="GO" id="GO:0004674">
    <property type="term" value="F:protein serine/threonine kinase activity"/>
    <property type="evidence" value="ECO:0007669"/>
    <property type="project" value="UniProtKB-KW"/>
</dbReference>
<keyword evidence="7" id="KW-0418">Kinase</keyword>
<dbReference type="PROSITE" id="PS00108">
    <property type="entry name" value="PROTEIN_KINASE_ST"/>
    <property type="match status" value="1"/>
</dbReference>